<feature type="domain" description="Retropepsin-like aspartic endopeptidase" evidence="1">
    <location>
        <begin position="22"/>
        <end position="150"/>
    </location>
</feature>
<name>A0A1M5LSI1_9GAMM</name>
<accession>A0A1M5LSI1</accession>
<dbReference type="InterPro" id="IPR021109">
    <property type="entry name" value="Peptidase_aspartic_dom_sf"/>
</dbReference>
<proteinExistence type="predicted"/>
<dbReference type="Proteomes" id="UP000199758">
    <property type="component" value="Unassembled WGS sequence"/>
</dbReference>
<evidence type="ECO:0000313" key="3">
    <source>
        <dbReference type="Proteomes" id="UP000199758"/>
    </source>
</evidence>
<organism evidence="2 3">
    <name type="scientific">Hydrocarboniphaga daqingensis</name>
    <dbReference type="NCBI Taxonomy" id="490188"/>
    <lineage>
        <taxon>Bacteria</taxon>
        <taxon>Pseudomonadati</taxon>
        <taxon>Pseudomonadota</taxon>
        <taxon>Gammaproteobacteria</taxon>
        <taxon>Nevskiales</taxon>
        <taxon>Nevskiaceae</taxon>
        <taxon>Hydrocarboniphaga</taxon>
    </lineage>
</organism>
<dbReference type="OrthoDB" id="9782977at2"/>
<dbReference type="SUPFAM" id="SSF50630">
    <property type="entry name" value="Acid proteases"/>
    <property type="match status" value="1"/>
</dbReference>
<dbReference type="Gene3D" id="2.40.70.10">
    <property type="entry name" value="Acid Proteases"/>
    <property type="match status" value="1"/>
</dbReference>
<dbReference type="EMBL" id="FQWZ01000002">
    <property type="protein sequence ID" value="SHG67860.1"/>
    <property type="molecule type" value="Genomic_DNA"/>
</dbReference>
<sequence length="160" mass="17850">MKPTTFSSSRRSGDVPAQRILVGWREWVALPALSIPYIKAKIDTGARTSTIHAFAVERPQPGRVRFGVHPVQLSDAPVWCETDLLDERWITDSGGHRELRPVILTPVTIGTQTWPMEMTLTARDNLRFRMLLGRSALAGRVQVDPGASFVLGHRPARRTS</sequence>
<dbReference type="AlphaFoldDB" id="A0A1M5LSI1"/>
<dbReference type="Pfam" id="PF05618">
    <property type="entry name" value="Zn_protease"/>
    <property type="match status" value="1"/>
</dbReference>
<dbReference type="PANTHER" id="PTHR38037:SF1">
    <property type="entry name" value="ATP-DEPENDENT ZINC PROTEASE DOMAIN-CONTAINING PROTEIN-RELATED"/>
    <property type="match status" value="1"/>
</dbReference>
<reference evidence="2 3" key="1">
    <citation type="submission" date="2016-11" db="EMBL/GenBank/DDBJ databases">
        <authorList>
            <person name="Jaros S."/>
            <person name="Januszkiewicz K."/>
            <person name="Wedrychowicz H."/>
        </authorList>
    </citation>
    <scope>NUCLEOTIDE SEQUENCE [LARGE SCALE GENOMIC DNA]</scope>
    <source>
        <strain evidence="2 3">CGMCC 1.7049</strain>
    </source>
</reference>
<dbReference type="InterPro" id="IPR008503">
    <property type="entry name" value="Asp_endopeptidase"/>
</dbReference>
<dbReference type="PANTHER" id="PTHR38037">
    <property type="entry name" value="ZN_PROTEASE DOMAIN-CONTAINING PROTEIN"/>
    <property type="match status" value="1"/>
</dbReference>
<dbReference type="STRING" id="490188.SAMN04488068_1062"/>
<evidence type="ECO:0000313" key="2">
    <source>
        <dbReference type="EMBL" id="SHG67860.1"/>
    </source>
</evidence>
<gene>
    <name evidence="2" type="ORF">SAMN04488068_1062</name>
</gene>
<protein>
    <submittedName>
        <fullName evidence="2">Uncharacterized conserved protein</fullName>
    </submittedName>
</protein>
<evidence type="ECO:0000259" key="1">
    <source>
        <dbReference type="Pfam" id="PF05618"/>
    </source>
</evidence>
<keyword evidence="3" id="KW-1185">Reference proteome</keyword>
<dbReference type="RefSeq" id="WP_072894929.1">
    <property type="nucleotide sequence ID" value="NZ_FQWZ01000002.1"/>
</dbReference>